<name>A0ABP0QAG3_9DINO</name>
<evidence type="ECO:0000256" key="1">
    <source>
        <dbReference type="SAM" id="MobiDB-lite"/>
    </source>
</evidence>
<evidence type="ECO:0000313" key="3">
    <source>
        <dbReference type="Proteomes" id="UP001642484"/>
    </source>
</evidence>
<gene>
    <name evidence="2" type="ORF">CCMP2556_LOCUS41401</name>
</gene>
<proteinExistence type="predicted"/>
<reference evidence="2 3" key="1">
    <citation type="submission" date="2024-02" db="EMBL/GenBank/DDBJ databases">
        <authorList>
            <person name="Chen Y."/>
            <person name="Shah S."/>
            <person name="Dougan E. K."/>
            <person name="Thang M."/>
            <person name="Chan C."/>
        </authorList>
    </citation>
    <scope>NUCLEOTIDE SEQUENCE [LARGE SCALE GENOMIC DNA]</scope>
</reference>
<keyword evidence="3" id="KW-1185">Reference proteome</keyword>
<accession>A0ABP0QAG3</accession>
<comment type="caution">
    <text evidence="2">The sequence shown here is derived from an EMBL/GenBank/DDBJ whole genome shotgun (WGS) entry which is preliminary data.</text>
</comment>
<dbReference type="EMBL" id="CAXAMN010024277">
    <property type="protein sequence ID" value="CAK9085245.1"/>
    <property type="molecule type" value="Genomic_DNA"/>
</dbReference>
<dbReference type="Proteomes" id="UP001642484">
    <property type="component" value="Unassembled WGS sequence"/>
</dbReference>
<protein>
    <submittedName>
        <fullName evidence="2">Uncharacterized protein</fullName>
    </submittedName>
</protein>
<sequence length="157" mass="17732">MAQASKTVKRGGNQVPPPAPAQDASDSEMSEESFELELVDSSFIPEYMNQEYPIPRGVDSFEHWGQTLVTMPKFKAQKWSFQEIAGHGLKDAVVKKYLRWIIATYGSSMETKKDKKGRLVYKHEPGSQATDLAYYLGACDWKQLASLSEAGYNRQFK</sequence>
<feature type="region of interest" description="Disordered" evidence="1">
    <location>
        <begin position="1"/>
        <end position="32"/>
    </location>
</feature>
<evidence type="ECO:0000313" key="2">
    <source>
        <dbReference type="EMBL" id="CAK9085245.1"/>
    </source>
</evidence>
<organism evidence="2 3">
    <name type="scientific">Durusdinium trenchii</name>
    <dbReference type="NCBI Taxonomy" id="1381693"/>
    <lineage>
        <taxon>Eukaryota</taxon>
        <taxon>Sar</taxon>
        <taxon>Alveolata</taxon>
        <taxon>Dinophyceae</taxon>
        <taxon>Suessiales</taxon>
        <taxon>Symbiodiniaceae</taxon>
        <taxon>Durusdinium</taxon>
    </lineage>
</organism>